<dbReference type="PANTHER" id="PTHR33164">
    <property type="entry name" value="TRANSCRIPTIONAL REGULATOR, MARR FAMILY"/>
    <property type="match status" value="1"/>
</dbReference>
<evidence type="ECO:0000313" key="7">
    <source>
        <dbReference type="EMBL" id="CAB4954307.1"/>
    </source>
</evidence>
<evidence type="ECO:0000313" key="4">
    <source>
        <dbReference type="EMBL" id="CAB4609121.1"/>
    </source>
</evidence>
<evidence type="ECO:0000313" key="2">
    <source>
        <dbReference type="EMBL" id="CAB4533178.1"/>
    </source>
</evidence>
<dbReference type="EMBL" id="CAEZYL010000036">
    <property type="protein sequence ID" value="CAB4723263.1"/>
    <property type="molecule type" value="Genomic_DNA"/>
</dbReference>
<dbReference type="SMART" id="SM00347">
    <property type="entry name" value="HTH_MARR"/>
    <property type="match status" value="1"/>
</dbReference>
<evidence type="ECO:0000313" key="3">
    <source>
        <dbReference type="EMBL" id="CAB4591123.1"/>
    </source>
</evidence>
<protein>
    <submittedName>
        <fullName evidence="8">Unannotated protein</fullName>
    </submittedName>
</protein>
<feature type="domain" description="HTH marR-type" evidence="1">
    <location>
        <begin position="16"/>
        <end position="151"/>
    </location>
</feature>
<evidence type="ECO:0000313" key="6">
    <source>
        <dbReference type="EMBL" id="CAB4891907.1"/>
    </source>
</evidence>
<sequence length="164" mass="18753">MASKPAPTPKWLNAREMKAWRSYIIASRRLLEALDGDLEGHDLSMADYEVLAQLSDAPGRRLRMSELAEIAMVSKSRLSHRMTVMEKAGWVRREMCTEDRRGSFAVMTDAGWKAIVKAAPSHVESVRSRFLNHLSSKDQEEMGKIFDRLQTELRNQFVDESGRK</sequence>
<dbReference type="EMBL" id="CAEZUY010000013">
    <property type="protein sequence ID" value="CAB4609121.1"/>
    <property type="molecule type" value="Genomic_DNA"/>
</dbReference>
<name>A0A6J7QNE7_9ZZZZ</name>
<dbReference type="GO" id="GO:0006950">
    <property type="term" value="P:response to stress"/>
    <property type="evidence" value="ECO:0007669"/>
    <property type="project" value="TreeGrafter"/>
</dbReference>
<dbReference type="PRINTS" id="PR00598">
    <property type="entry name" value="HTHMARR"/>
</dbReference>
<proteinExistence type="predicted"/>
<dbReference type="InterPro" id="IPR039422">
    <property type="entry name" value="MarR/SlyA-like"/>
</dbReference>
<dbReference type="Pfam" id="PF12802">
    <property type="entry name" value="MarR_2"/>
    <property type="match status" value="1"/>
</dbReference>
<dbReference type="InterPro" id="IPR000835">
    <property type="entry name" value="HTH_MarR-typ"/>
</dbReference>
<dbReference type="AlphaFoldDB" id="A0A6J7QNE7"/>
<evidence type="ECO:0000313" key="5">
    <source>
        <dbReference type="EMBL" id="CAB4723263.1"/>
    </source>
</evidence>
<accession>A0A6J7QNE7</accession>
<dbReference type="InterPro" id="IPR036388">
    <property type="entry name" value="WH-like_DNA-bd_sf"/>
</dbReference>
<dbReference type="EMBL" id="CAEZSC010000024">
    <property type="protein sequence ID" value="CAB4533178.1"/>
    <property type="molecule type" value="Genomic_DNA"/>
</dbReference>
<dbReference type="EMBL" id="CAEZUD010000032">
    <property type="protein sequence ID" value="CAB4591123.1"/>
    <property type="molecule type" value="Genomic_DNA"/>
</dbReference>
<dbReference type="EMBL" id="CAFBPI010000058">
    <property type="protein sequence ID" value="CAB5019320.1"/>
    <property type="molecule type" value="Genomic_DNA"/>
</dbReference>
<dbReference type="SUPFAM" id="SSF46785">
    <property type="entry name" value="Winged helix' DNA-binding domain"/>
    <property type="match status" value="1"/>
</dbReference>
<dbReference type="GO" id="GO:0003700">
    <property type="term" value="F:DNA-binding transcription factor activity"/>
    <property type="evidence" value="ECO:0007669"/>
    <property type="project" value="InterPro"/>
</dbReference>
<organism evidence="8">
    <name type="scientific">freshwater metagenome</name>
    <dbReference type="NCBI Taxonomy" id="449393"/>
    <lineage>
        <taxon>unclassified sequences</taxon>
        <taxon>metagenomes</taxon>
        <taxon>ecological metagenomes</taxon>
    </lineage>
</organism>
<dbReference type="InterPro" id="IPR036390">
    <property type="entry name" value="WH_DNA-bd_sf"/>
</dbReference>
<gene>
    <name evidence="2" type="ORF">UFOPK1380_00545</name>
    <name evidence="3" type="ORF">UFOPK1778_00704</name>
    <name evidence="4" type="ORF">UFOPK1863_00276</name>
    <name evidence="5" type="ORF">UFOPK2689_00716</name>
    <name evidence="6" type="ORF">UFOPK3555_00415</name>
    <name evidence="7" type="ORF">UFOPK3874_00135</name>
    <name evidence="8" type="ORF">UFOPK4095_00909</name>
</gene>
<reference evidence="8" key="1">
    <citation type="submission" date="2020-05" db="EMBL/GenBank/DDBJ databases">
        <authorList>
            <person name="Chiriac C."/>
            <person name="Salcher M."/>
            <person name="Ghai R."/>
            <person name="Kavagutti S V."/>
        </authorList>
    </citation>
    <scope>NUCLEOTIDE SEQUENCE</scope>
</reference>
<dbReference type="PANTHER" id="PTHR33164:SF99">
    <property type="entry name" value="MARR FAMILY REGULATORY PROTEIN"/>
    <property type="match status" value="1"/>
</dbReference>
<evidence type="ECO:0000313" key="8">
    <source>
        <dbReference type="EMBL" id="CAB5019320.1"/>
    </source>
</evidence>
<dbReference type="EMBL" id="CAFBME010000027">
    <property type="protein sequence ID" value="CAB4891907.1"/>
    <property type="molecule type" value="Genomic_DNA"/>
</dbReference>
<dbReference type="Gene3D" id="1.10.10.10">
    <property type="entry name" value="Winged helix-like DNA-binding domain superfamily/Winged helix DNA-binding domain"/>
    <property type="match status" value="1"/>
</dbReference>
<dbReference type="EMBL" id="CAFBNS010000012">
    <property type="protein sequence ID" value="CAB4954307.1"/>
    <property type="molecule type" value="Genomic_DNA"/>
</dbReference>
<dbReference type="PROSITE" id="PS50995">
    <property type="entry name" value="HTH_MARR_2"/>
    <property type="match status" value="1"/>
</dbReference>
<evidence type="ECO:0000259" key="1">
    <source>
        <dbReference type="PROSITE" id="PS50995"/>
    </source>
</evidence>